<organism evidence="2 3">
    <name type="scientific">Mytilus galloprovincialis</name>
    <name type="common">Mediterranean mussel</name>
    <dbReference type="NCBI Taxonomy" id="29158"/>
    <lineage>
        <taxon>Eukaryota</taxon>
        <taxon>Metazoa</taxon>
        <taxon>Spiralia</taxon>
        <taxon>Lophotrochozoa</taxon>
        <taxon>Mollusca</taxon>
        <taxon>Bivalvia</taxon>
        <taxon>Autobranchia</taxon>
        <taxon>Pteriomorphia</taxon>
        <taxon>Mytilida</taxon>
        <taxon>Mytiloidea</taxon>
        <taxon>Mytilidae</taxon>
        <taxon>Mytilinae</taxon>
        <taxon>Mytilus</taxon>
    </lineage>
</organism>
<dbReference type="Proteomes" id="UP000596742">
    <property type="component" value="Unassembled WGS sequence"/>
</dbReference>
<reference evidence="2" key="1">
    <citation type="submission" date="2018-11" db="EMBL/GenBank/DDBJ databases">
        <authorList>
            <person name="Alioto T."/>
            <person name="Alioto T."/>
        </authorList>
    </citation>
    <scope>NUCLEOTIDE SEQUENCE</scope>
</reference>
<sequence length="347" mass="39121">MENVRYRVANDKFEKNSYYVDTGFMYLEHDLTTGEVRNVSESYNEETQGENRAIEYQGQKPLAITAGPGSRAASVIMPMNEPVQVADDPRIVRMSIPEKEGSVIIPSKKGKKGKKEGSVILTRNEGPVMMPRREGSVIITRNEGSVINGSVVGGSVRYPSERIVQRRIVTPTERYALSPRERIMPGPRYVQGPTTRPQTVRVMQSPNGYAPAVNSIPEGRRVVYVVDDSQHPGRYATQRVVHRNDDYERQHRDNIHKLYKTTINVGSSDSDSNSDVPKEVIKTRYLNSANNRFSNVKGVPIAKMYVPTPEGPSKNSNSDSENSSLDSVDIKRFEKDSKKSRRYQKRK</sequence>
<gene>
    <name evidence="2" type="ORF">MGAL_10B021717</name>
</gene>
<feature type="compositionally biased region" description="Basic residues" evidence="1">
    <location>
        <begin position="338"/>
        <end position="347"/>
    </location>
</feature>
<evidence type="ECO:0000256" key="1">
    <source>
        <dbReference type="SAM" id="MobiDB-lite"/>
    </source>
</evidence>
<protein>
    <submittedName>
        <fullName evidence="2">Uncharacterized protein</fullName>
    </submittedName>
</protein>
<feature type="compositionally biased region" description="Low complexity" evidence="1">
    <location>
        <begin position="313"/>
        <end position="327"/>
    </location>
</feature>
<dbReference type="OrthoDB" id="6118509at2759"/>
<feature type="region of interest" description="Disordered" evidence="1">
    <location>
        <begin position="304"/>
        <end position="347"/>
    </location>
</feature>
<keyword evidence="3" id="KW-1185">Reference proteome</keyword>
<accession>A0A8B6FP69</accession>
<evidence type="ECO:0000313" key="3">
    <source>
        <dbReference type="Proteomes" id="UP000596742"/>
    </source>
</evidence>
<proteinExistence type="predicted"/>
<dbReference type="AlphaFoldDB" id="A0A8B6FP69"/>
<dbReference type="EMBL" id="UYJE01007255">
    <property type="protein sequence ID" value="VDI53082.1"/>
    <property type="molecule type" value="Genomic_DNA"/>
</dbReference>
<feature type="compositionally biased region" description="Basic and acidic residues" evidence="1">
    <location>
        <begin position="328"/>
        <end position="337"/>
    </location>
</feature>
<evidence type="ECO:0000313" key="2">
    <source>
        <dbReference type="EMBL" id="VDI53082.1"/>
    </source>
</evidence>
<name>A0A8B6FP69_MYTGA</name>
<comment type="caution">
    <text evidence="2">The sequence shown here is derived from an EMBL/GenBank/DDBJ whole genome shotgun (WGS) entry which is preliminary data.</text>
</comment>